<keyword evidence="9" id="KW-1185">Reference proteome</keyword>
<dbReference type="Gene3D" id="3.40.50.410">
    <property type="entry name" value="von Willebrand factor, type A domain"/>
    <property type="match status" value="1"/>
</dbReference>
<dbReference type="PRINTS" id="PR00313">
    <property type="entry name" value="CABNDNGRPT"/>
</dbReference>
<dbReference type="PROSITE" id="PS50234">
    <property type="entry name" value="VWFA"/>
    <property type="match status" value="1"/>
</dbReference>
<dbReference type="InterPro" id="IPR018511">
    <property type="entry name" value="Hemolysin-typ_Ca-bd_CS"/>
</dbReference>
<feature type="region of interest" description="Disordered" evidence="6">
    <location>
        <begin position="464"/>
        <end position="483"/>
    </location>
</feature>
<feature type="non-terminal residue" evidence="8">
    <location>
        <position position="1"/>
    </location>
</feature>
<proteinExistence type="predicted"/>
<dbReference type="NCBIfam" id="TIGR03661">
    <property type="entry name" value="T1SS_VCA0849"/>
    <property type="match status" value="1"/>
</dbReference>
<protein>
    <submittedName>
        <fullName evidence="8">Type I secretion C-terminal target domain-containing protein</fullName>
    </submittedName>
</protein>
<evidence type="ECO:0000256" key="3">
    <source>
        <dbReference type="ARBA" id="ARBA00022525"/>
    </source>
</evidence>
<dbReference type="Proteomes" id="UP000542720">
    <property type="component" value="Unassembled WGS sequence"/>
</dbReference>
<dbReference type="SMART" id="SM00327">
    <property type="entry name" value="VWA"/>
    <property type="match status" value="1"/>
</dbReference>
<evidence type="ECO:0000256" key="6">
    <source>
        <dbReference type="SAM" id="MobiDB-lite"/>
    </source>
</evidence>
<keyword evidence="5" id="KW-0106">Calcium</keyword>
<feature type="compositionally biased region" description="Polar residues" evidence="6">
    <location>
        <begin position="467"/>
        <end position="483"/>
    </location>
</feature>
<dbReference type="InterPro" id="IPR013858">
    <property type="entry name" value="Peptidase_M10B_C"/>
</dbReference>
<dbReference type="GO" id="GO:0005615">
    <property type="term" value="C:extracellular space"/>
    <property type="evidence" value="ECO:0007669"/>
    <property type="project" value="InterPro"/>
</dbReference>
<evidence type="ECO:0000313" key="8">
    <source>
        <dbReference type="EMBL" id="MBB2494786.1"/>
    </source>
</evidence>
<dbReference type="EMBL" id="JACJUD010000002">
    <property type="protein sequence ID" value="MBB2494786.1"/>
    <property type="molecule type" value="Genomic_DNA"/>
</dbReference>
<keyword evidence="4" id="KW-0677">Repeat</keyword>
<evidence type="ECO:0000256" key="5">
    <source>
        <dbReference type="ARBA" id="ARBA00022837"/>
    </source>
</evidence>
<evidence type="ECO:0000259" key="7">
    <source>
        <dbReference type="PROSITE" id="PS50234"/>
    </source>
</evidence>
<dbReference type="InterPro" id="IPR019960">
    <property type="entry name" value="T1SS_VCA0849"/>
</dbReference>
<feature type="domain" description="VWFA" evidence="7">
    <location>
        <begin position="336"/>
        <end position="574"/>
    </location>
</feature>
<evidence type="ECO:0000256" key="2">
    <source>
        <dbReference type="ARBA" id="ARBA00004613"/>
    </source>
</evidence>
<comment type="subcellular location">
    <subcellularLocation>
        <location evidence="2">Secreted</location>
    </subcellularLocation>
</comment>
<accession>A0A7W4LKG9</accession>
<comment type="cofactor">
    <cofactor evidence="1">
        <name>Ca(2+)</name>
        <dbReference type="ChEBI" id="CHEBI:29108"/>
    </cofactor>
</comment>
<dbReference type="SUPFAM" id="SSF51120">
    <property type="entry name" value="beta-Roll"/>
    <property type="match status" value="1"/>
</dbReference>
<dbReference type="Pfam" id="PF00353">
    <property type="entry name" value="HemolysinCabind"/>
    <property type="match status" value="2"/>
</dbReference>
<organism evidence="8 9">
    <name type="scientific">Aquipseudomonas ullengensis</name>
    <dbReference type="NCBI Taxonomy" id="2759166"/>
    <lineage>
        <taxon>Bacteria</taxon>
        <taxon>Pseudomonadati</taxon>
        <taxon>Pseudomonadota</taxon>
        <taxon>Gammaproteobacteria</taxon>
        <taxon>Pseudomonadales</taxon>
        <taxon>Pseudomonadaceae</taxon>
        <taxon>Aquipseudomonas</taxon>
    </lineage>
</organism>
<evidence type="ECO:0000313" key="9">
    <source>
        <dbReference type="Proteomes" id="UP000542720"/>
    </source>
</evidence>
<dbReference type="InterPro" id="IPR011049">
    <property type="entry name" value="Serralysin-like_metalloprot_C"/>
</dbReference>
<dbReference type="GO" id="GO:0005509">
    <property type="term" value="F:calcium ion binding"/>
    <property type="evidence" value="ECO:0007669"/>
    <property type="project" value="InterPro"/>
</dbReference>
<dbReference type="Gene3D" id="2.150.10.10">
    <property type="entry name" value="Serralysin-like metalloprotease, C-terminal"/>
    <property type="match status" value="1"/>
</dbReference>
<comment type="caution">
    <text evidence="8">The sequence shown here is derived from an EMBL/GenBank/DDBJ whole genome shotgun (WGS) entry which is preliminary data.</text>
</comment>
<dbReference type="AlphaFoldDB" id="A0A7W4LKG9"/>
<dbReference type="RefSeq" id="WP_183088356.1">
    <property type="nucleotide sequence ID" value="NZ_JACJUD010000002.1"/>
</dbReference>
<dbReference type="PROSITE" id="PS00330">
    <property type="entry name" value="HEMOLYSIN_CALCIUM"/>
    <property type="match status" value="2"/>
</dbReference>
<dbReference type="InterPro" id="IPR002035">
    <property type="entry name" value="VWF_A"/>
</dbReference>
<dbReference type="CDD" id="cd00198">
    <property type="entry name" value="vWFA"/>
    <property type="match status" value="1"/>
</dbReference>
<evidence type="ECO:0000256" key="4">
    <source>
        <dbReference type="ARBA" id="ARBA00022737"/>
    </source>
</evidence>
<dbReference type="InterPro" id="IPR036465">
    <property type="entry name" value="vWFA_dom_sf"/>
</dbReference>
<keyword evidence="3" id="KW-0964">Secreted</keyword>
<evidence type="ECO:0000256" key="1">
    <source>
        <dbReference type="ARBA" id="ARBA00001913"/>
    </source>
</evidence>
<sequence>TFNTPSPHYTLGAAGQVLLTQAGVNVINAGGTLDAIDLKVTQNNDATKVGTASDTPVVTAVDDAPTITVTANDFTEDSGVVVGAVAGTYTTADAEGDARTVTFNTPSPHYTLGAAGQVLLTQAGVNVINAGGTLDAIDLKVTQNNDATKVGTASDTPVVTAVDDAPTIASASVTLSEEALAGGIPDSNGASDSAAQSGTLAITHEGAATVSLDLNSLPSLTSGGVEITWSYGSNGSNHAVILGKAGASDVIQISLNGGNGAVAAGTSNVGYTVNLLGPVDHPNTTSEDVLNFNVGVSISNGTSSSTGTLAVRIEDDAPHAGIISKTTGTETVFNANVLISLDISTSMDESSNINGLSRLDAAKQAIVSLLNDYKATLAGADSGDVRVNISLFGTTNTQLSAGWVSLDAAINLINTFTRPGGTQYTNYDAALQELIDSFNPAEYGANGPVTAVGTQNVSYFLSDGEPTKSNINPGGSNSYLSTDPSLGDGIQAGSASGFNANSTNGTSDVGQSNWEAFLVANKVISYAIGMGSGVSATYLNPIAYNGATGSDDNTNLVKVVTNMSQLSSVLIGTTPQAEQLAGFLVAGTATAAGFGGDGGHVMTVTVDGVAYTYNLASNTISATGVPTISGHTLSLTTALGGSFTIDMSTGGYSYTPSSSGTAGTERIYFTLTDKDADSESGLLKIVVNSSTTTAADDTVITNILANSVTVAAEALLANDSAAHGGTLSGSNQTLATGWLPTTQPVQSVTSTRTSAATVSRANFDLESATAATLLVTGALSGNNNSSDNRSDVLTITLHAGEKLTLATSSAVSFEYHAGTTTGGSYSALVNNSISNTGTADQSYQIRVNKSGNGTVNYSLDLTLDGSGFNPSEFISSAHGTYTATGSAGGTDTGDVSLTYQAGNTLTGTSGNDTLLASNTATTLNGNGGHDVLYGGSAGDTLNGGTGNDTLFGKAGIDTLLGGAGDDILIGGTGNDILQGDAGSDTFVWKSGDLGTDTIRDFKLGEDHLDLSDLLQNEQNSADLTNYIKVSANGSDLLISSSGSLNSGGTADLTIHLDNTNLHDPSLSLGASQTAIINSLVAGADPTIKLDH</sequence>
<gene>
    <name evidence="8" type="ORF">H3H51_07115</name>
</gene>
<dbReference type="SUPFAM" id="SSF53300">
    <property type="entry name" value="vWA-like"/>
    <property type="match status" value="1"/>
</dbReference>
<dbReference type="InterPro" id="IPR001343">
    <property type="entry name" value="Hemolysn_Ca-bd"/>
</dbReference>
<name>A0A7W4LKG9_9GAMM</name>
<reference evidence="8 9" key="1">
    <citation type="submission" date="2020-08" db="EMBL/GenBank/DDBJ databases">
        <authorList>
            <person name="Kim C.M."/>
        </authorList>
    </citation>
    <scope>NUCLEOTIDE SEQUENCE [LARGE SCALE GENOMIC DNA]</scope>
    <source>
        <strain evidence="8 9">UL070</strain>
    </source>
</reference>
<dbReference type="Pfam" id="PF08548">
    <property type="entry name" value="Peptidase_M10_C"/>
    <property type="match status" value="1"/>
</dbReference>